<accession>U2RI43</accession>
<dbReference type="Pfam" id="PF09683">
    <property type="entry name" value="Lactococcin_972"/>
    <property type="match status" value="1"/>
</dbReference>
<evidence type="ECO:0000313" key="3">
    <source>
        <dbReference type="Proteomes" id="UP000016605"/>
    </source>
</evidence>
<comment type="caution">
    <text evidence="2">The sequence shown here is derived from an EMBL/GenBank/DDBJ whole genome shotgun (WGS) entry which is preliminary data.</text>
</comment>
<keyword evidence="1" id="KW-0472">Membrane</keyword>
<dbReference type="EMBL" id="AWVQ01000830">
    <property type="protein sequence ID" value="ERK68491.1"/>
    <property type="molecule type" value="Genomic_DNA"/>
</dbReference>
<dbReference type="InterPro" id="IPR006540">
    <property type="entry name" value="Lactococcin_972"/>
</dbReference>
<proteinExistence type="predicted"/>
<evidence type="ECO:0000313" key="2">
    <source>
        <dbReference type="EMBL" id="ERK68491.1"/>
    </source>
</evidence>
<keyword evidence="1" id="KW-0812">Transmembrane</keyword>
<dbReference type="NCBIfam" id="TIGR01653">
    <property type="entry name" value="lactococcin_972"/>
    <property type="match status" value="1"/>
</dbReference>
<organism evidence="2 3">
    <name type="scientific">Leifsonia aquatica ATCC 14665</name>
    <dbReference type="NCBI Taxonomy" id="1358026"/>
    <lineage>
        <taxon>Bacteria</taxon>
        <taxon>Bacillati</taxon>
        <taxon>Actinomycetota</taxon>
        <taxon>Actinomycetes</taxon>
        <taxon>Micrococcales</taxon>
        <taxon>Microbacteriaceae</taxon>
        <taxon>Leifsonia</taxon>
    </lineage>
</organism>
<keyword evidence="1" id="KW-1133">Transmembrane helix</keyword>
<dbReference type="HOGENOM" id="CLU_2058458_0_0_11"/>
<feature type="transmembrane region" description="Helical" evidence="1">
    <location>
        <begin position="21"/>
        <end position="41"/>
    </location>
</feature>
<sequence>MEEQATRPARITRGVIVKKRIKVAIGISLAAVFAAVGSTAASATTSYPEGGVWNYGVKWGGGGTDFVYSDYFHGSRSHKASACNTGGCNATGWINGGSWANAPWRVAGTWGNTSYYDVR</sequence>
<dbReference type="Gene3D" id="2.60.40.2850">
    <property type="match status" value="1"/>
</dbReference>
<name>U2RI43_LEIAQ</name>
<dbReference type="Proteomes" id="UP000016605">
    <property type="component" value="Unassembled WGS sequence"/>
</dbReference>
<reference evidence="2 3" key="1">
    <citation type="submission" date="2013-08" db="EMBL/GenBank/DDBJ databases">
        <authorList>
            <person name="Weinstock G."/>
            <person name="Sodergren E."/>
            <person name="Wylie T."/>
            <person name="Fulton L."/>
            <person name="Fulton R."/>
            <person name="Fronick C."/>
            <person name="O'Laughlin M."/>
            <person name="Godfrey J."/>
            <person name="Miner T."/>
            <person name="Herter B."/>
            <person name="Appelbaum E."/>
            <person name="Cordes M."/>
            <person name="Lek S."/>
            <person name="Wollam A."/>
            <person name="Pepin K.H."/>
            <person name="Palsikar V.B."/>
            <person name="Mitreva M."/>
            <person name="Wilson R.K."/>
        </authorList>
    </citation>
    <scope>NUCLEOTIDE SEQUENCE [LARGE SCALE GENOMIC DNA]</scope>
    <source>
        <strain evidence="2 3">ATCC 14665</strain>
    </source>
</reference>
<protein>
    <submittedName>
        <fullName evidence="2">Bacteriocin, lactococcin 972 family</fullName>
    </submittedName>
</protein>
<dbReference type="PATRIC" id="fig|1358026.3.peg.3706"/>
<dbReference type="AlphaFoldDB" id="U2RI43"/>
<evidence type="ECO:0000256" key="1">
    <source>
        <dbReference type="SAM" id="Phobius"/>
    </source>
</evidence>
<gene>
    <name evidence="2" type="ORF">N136_04573</name>
</gene>